<dbReference type="SUPFAM" id="SSF140453">
    <property type="entry name" value="EsxAB dimer-like"/>
    <property type="match status" value="1"/>
</dbReference>
<evidence type="ECO:0000313" key="2">
    <source>
        <dbReference type="Proteomes" id="UP000468687"/>
    </source>
</evidence>
<sequence length="285" mass="29033">MSVEVVEEDDTRTWHTGGAVVDTLASTAEALERGDWAEAGLLTLCSVSEVGDLLSDPVGALVGAGIGFLLERIEPLHQFLDHLAGNPDAVLAQAATWDAVARGLAATAADYEGEVTTVTADWEGAAAAAYSTYGRARSLAVHACSVAATGVAASVQLASSLVAGVRQVVRETIAEIVAWLLPMAPVLISGVGTGPTLVSLGMRVRSAVQRIGELAQRLIASVRGLGERLQEVGAHLDEVAAAVTEGGRALQVVAAPASRVETVVAGGVRHAAGYDDAPYGVGVPA</sequence>
<accession>A0A6P0HP92</accession>
<organism evidence="1 2">
    <name type="scientific">Nocardioides zeae</name>
    <dbReference type="NCBI Taxonomy" id="1457234"/>
    <lineage>
        <taxon>Bacteria</taxon>
        <taxon>Bacillati</taxon>
        <taxon>Actinomycetota</taxon>
        <taxon>Actinomycetes</taxon>
        <taxon>Propionibacteriales</taxon>
        <taxon>Nocardioidaceae</taxon>
        <taxon>Nocardioides</taxon>
    </lineage>
</organism>
<name>A0A6P0HP92_9ACTN</name>
<protein>
    <recommendedName>
        <fullName evidence="3">WXG100 family type VII secretion target</fullName>
    </recommendedName>
</protein>
<dbReference type="Proteomes" id="UP000468687">
    <property type="component" value="Unassembled WGS sequence"/>
</dbReference>
<proteinExistence type="predicted"/>
<evidence type="ECO:0008006" key="3">
    <source>
        <dbReference type="Google" id="ProtNLM"/>
    </source>
</evidence>
<evidence type="ECO:0000313" key="1">
    <source>
        <dbReference type="EMBL" id="NEN80130.1"/>
    </source>
</evidence>
<gene>
    <name evidence="1" type="ORF">G3T38_17860</name>
</gene>
<dbReference type="RefSeq" id="WP_163773805.1">
    <property type="nucleotide sequence ID" value="NZ_JAAGXA010000015.1"/>
</dbReference>
<dbReference type="EMBL" id="JAAGXA010000015">
    <property type="protein sequence ID" value="NEN80130.1"/>
    <property type="molecule type" value="Genomic_DNA"/>
</dbReference>
<keyword evidence="2" id="KW-1185">Reference proteome</keyword>
<dbReference type="InterPro" id="IPR036689">
    <property type="entry name" value="ESAT-6-like_sf"/>
</dbReference>
<comment type="caution">
    <text evidence="1">The sequence shown here is derived from an EMBL/GenBank/DDBJ whole genome shotgun (WGS) entry which is preliminary data.</text>
</comment>
<dbReference type="AlphaFoldDB" id="A0A6P0HP92"/>
<reference evidence="1 2" key="1">
    <citation type="journal article" date="2014" name="Int. J. Syst. Evol. Microbiol.">
        <title>Nocardioides zeae sp. nov., isolated from the stem of Zea mays.</title>
        <authorList>
            <person name="Glaeser S.P."/>
            <person name="McInroy J.A."/>
            <person name="Busse H.J."/>
            <person name="Kampfer P."/>
        </authorList>
    </citation>
    <scope>NUCLEOTIDE SEQUENCE [LARGE SCALE GENOMIC DNA]</scope>
    <source>
        <strain evidence="1 2">JCM 30728</strain>
    </source>
</reference>